<name>A0A3C1KNW5_9GAMM</name>
<comment type="caution">
    <text evidence="3">The sequence shown here is derived from an EMBL/GenBank/DDBJ whole genome shotgun (WGS) entry which is preliminary data.</text>
</comment>
<evidence type="ECO:0000259" key="2">
    <source>
        <dbReference type="PROSITE" id="PS50076"/>
    </source>
</evidence>
<dbReference type="PROSITE" id="PS50076">
    <property type="entry name" value="DNAJ_2"/>
    <property type="match status" value="1"/>
</dbReference>
<dbReference type="InterPro" id="IPR036869">
    <property type="entry name" value="J_dom_sf"/>
</dbReference>
<evidence type="ECO:0000313" key="3">
    <source>
        <dbReference type="EMBL" id="HAN28392.1"/>
    </source>
</evidence>
<dbReference type="Proteomes" id="UP000259273">
    <property type="component" value="Unassembled WGS sequence"/>
</dbReference>
<reference evidence="3 4" key="1">
    <citation type="journal article" date="2018" name="Nat. Biotechnol.">
        <title>A standardized bacterial taxonomy based on genome phylogeny substantially revises the tree of life.</title>
        <authorList>
            <person name="Parks D.H."/>
            <person name="Chuvochina M."/>
            <person name="Waite D.W."/>
            <person name="Rinke C."/>
            <person name="Skarshewski A."/>
            <person name="Chaumeil P.A."/>
            <person name="Hugenholtz P."/>
        </authorList>
    </citation>
    <scope>NUCLEOTIDE SEQUENCE [LARGE SCALE GENOMIC DNA]</scope>
    <source>
        <strain evidence="3">UBA9158</strain>
    </source>
</reference>
<dbReference type="InterPro" id="IPR001623">
    <property type="entry name" value="DnaJ_domain"/>
</dbReference>
<sequence>MLGVSRTASADEIRRAYRKLAKALHPDARPNDKVSEDKFKQVTQAFKLLS</sequence>
<dbReference type="Pfam" id="PF00226">
    <property type="entry name" value="DnaJ"/>
    <property type="match status" value="1"/>
</dbReference>
<proteinExistence type="predicted"/>
<evidence type="ECO:0000313" key="4">
    <source>
        <dbReference type="Proteomes" id="UP000259273"/>
    </source>
</evidence>
<dbReference type="PANTHER" id="PTHR44145">
    <property type="entry name" value="DNAJ HOMOLOG SUBFAMILY A MEMBER 3, MITOCHONDRIAL"/>
    <property type="match status" value="1"/>
</dbReference>
<dbReference type="EMBL" id="DMND01000161">
    <property type="protein sequence ID" value="HAN28392.1"/>
    <property type="molecule type" value="Genomic_DNA"/>
</dbReference>
<organism evidence="3 4">
    <name type="scientific">Haliea salexigens</name>
    <dbReference type="NCBI Taxonomy" id="287487"/>
    <lineage>
        <taxon>Bacteria</taxon>
        <taxon>Pseudomonadati</taxon>
        <taxon>Pseudomonadota</taxon>
        <taxon>Gammaproteobacteria</taxon>
        <taxon>Cellvibrionales</taxon>
        <taxon>Halieaceae</taxon>
        <taxon>Haliea</taxon>
    </lineage>
</organism>
<dbReference type="PRINTS" id="PR00625">
    <property type="entry name" value="JDOMAIN"/>
</dbReference>
<protein>
    <submittedName>
        <fullName evidence="3">Molecular chaperone DnaJ</fullName>
    </submittedName>
</protein>
<dbReference type="Gene3D" id="1.10.287.110">
    <property type="entry name" value="DnaJ domain"/>
    <property type="match status" value="1"/>
</dbReference>
<dbReference type="InterPro" id="IPR051938">
    <property type="entry name" value="Apopto_cytoskel_mod"/>
</dbReference>
<dbReference type="AlphaFoldDB" id="A0A3C1KNW5"/>
<dbReference type="CDD" id="cd06257">
    <property type="entry name" value="DnaJ"/>
    <property type="match status" value="1"/>
</dbReference>
<gene>
    <name evidence="3" type="ORF">DCP75_11865</name>
</gene>
<keyword evidence="1" id="KW-0143">Chaperone</keyword>
<accession>A0A3C1KNW5</accession>
<evidence type="ECO:0000256" key="1">
    <source>
        <dbReference type="ARBA" id="ARBA00023186"/>
    </source>
</evidence>
<feature type="non-terminal residue" evidence="3">
    <location>
        <position position="50"/>
    </location>
</feature>
<dbReference type="PANTHER" id="PTHR44145:SF3">
    <property type="entry name" value="DNAJ HOMOLOG SUBFAMILY A MEMBER 3, MITOCHONDRIAL"/>
    <property type="match status" value="1"/>
</dbReference>
<dbReference type="SMART" id="SM00271">
    <property type="entry name" value="DnaJ"/>
    <property type="match status" value="1"/>
</dbReference>
<dbReference type="SUPFAM" id="SSF46565">
    <property type="entry name" value="Chaperone J-domain"/>
    <property type="match status" value="1"/>
</dbReference>
<feature type="domain" description="J" evidence="2">
    <location>
        <begin position="1"/>
        <end position="50"/>
    </location>
</feature>